<dbReference type="AlphaFoldDB" id="A0A9P3PNK1"/>
<sequence length="244" mass="27554">MRNNGRFDFLRFPRNARGFLYYHHDPELPPTAGEIRFRLTTDSDVAGFKSGGDLVGPYGVPWAINLAVLTRPCYEAVRKRLLEDGLIEPGLMRNILEGWGRKYTNGHGICLHYLEQPFPAQLSPELYLRIFTPHAIGTVRRRLRSPYPGGVLLRFERSTLPEHAGTRTVVLRVLKIFEPLKAVIPGHDMRIPEPKEGDLLQTRSYGGLIRPFSINLDKPAKTVKDIGLLYPQVCGVYVLEAPAV</sequence>
<gene>
    <name evidence="1" type="ORF">LshimejAT787_0505830</name>
</gene>
<evidence type="ECO:0000313" key="1">
    <source>
        <dbReference type="EMBL" id="GLB38718.1"/>
    </source>
</evidence>
<proteinExistence type="predicted"/>
<protein>
    <submittedName>
        <fullName evidence="1">Uncharacterized protein</fullName>
    </submittedName>
</protein>
<comment type="caution">
    <text evidence="1">The sequence shown here is derived from an EMBL/GenBank/DDBJ whole genome shotgun (WGS) entry which is preliminary data.</text>
</comment>
<evidence type="ECO:0000313" key="2">
    <source>
        <dbReference type="Proteomes" id="UP001063166"/>
    </source>
</evidence>
<reference evidence="1" key="1">
    <citation type="submission" date="2022-07" db="EMBL/GenBank/DDBJ databases">
        <title>The genome of Lyophyllum shimeji provides insight into the initial evolution of ectomycorrhizal fungal genome.</title>
        <authorList>
            <person name="Kobayashi Y."/>
            <person name="Shibata T."/>
            <person name="Hirakawa H."/>
            <person name="Shigenobu S."/>
            <person name="Nishiyama T."/>
            <person name="Yamada A."/>
            <person name="Hasebe M."/>
            <person name="Kawaguchi M."/>
        </authorList>
    </citation>
    <scope>NUCLEOTIDE SEQUENCE</scope>
    <source>
        <strain evidence="1">AT787</strain>
    </source>
</reference>
<dbReference type="EMBL" id="BRPK01000005">
    <property type="protein sequence ID" value="GLB38718.1"/>
    <property type="molecule type" value="Genomic_DNA"/>
</dbReference>
<accession>A0A9P3PNK1</accession>
<name>A0A9P3PNK1_LYOSH</name>
<dbReference type="OrthoDB" id="3067792at2759"/>
<keyword evidence="2" id="KW-1185">Reference proteome</keyword>
<organism evidence="1 2">
    <name type="scientific">Lyophyllum shimeji</name>
    <name type="common">Hon-shimeji</name>
    <name type="synonym">Tricholoma shimeji</name>
    <dbReference type="NCBI Taxonomy" id="47721"/>
    <lineage>
        <taxon>Eukaryota</taxon>
        <taxon>Fungi</taxon>
        <taxon>Dikarya</taxon>
        <taxon>Basidiomycota</taxon>
        <taxon>Agaricomycotina</taxon>
        <taxon>Agaricomycetes</taxon>
        <taxon>Agaricomycetidae</taxon>
        <taxon>Agaricales</taxon>
        <taxon>Tricholomatineae</taxon>
        <taxon>Lyophyllaceae</taxon>
        <taxon>Lyophyllum</taxon>
    </lineage>
</organism>
<dbReference type="Proteomes" id="UP001063166">
    <property type="component" value="Unassembled WGS sequence"/>
</dbReference>